<evidence type="ECO:0000256" key="2">
    <source>
        <dbReference type="SAM" id="SignalP"/>
    </source>
</evidence>
<evidence type="ECO:0000313" key="5">
    <source>
        <dbReference type="RefSeq" id="XP_022095279.1"/>
    </source>
</evidence>
<protein>
    <submittedName>
        <fullName evidence="4 5">Uncharacterized protein LOC110981746</fullName>
    </submittedName>
</protein>
<dbReference type="Gene3D" id="3.50.30.50">
    <property type="entry name" value="Putative cyclase"/>
    <property type="match status" value="1"/>
</dbReference>
<dbReference type="Pfam" id="PF04199">
    <property type="entry name" value="Cyclase"/>
    <property type="match status" value="1"/>
</dbReference>
<dbReference type="GeneID" id="110981746"/>
<dbReference type="GO" id="GO:0004061">
    <property type="term" value="F:arylformamidase activity"/>
    <property type="evidence" value="ECO:0007669"/>
    <property type="project" value="InterPro"/>
</dbReference>
<sequence>MPRGSDVTVVVAILYVTVLASALDKGEILDMSYAFSESTLYWPGLGSFEMEILSRGPSGDIPWFEANTYAGPEHGGTHLDAPAHLSEGQLRVDEIPLSKLKGPAVRVDISDKANANADYEVSAQDLQDWEGVHGRIPDGSLLFVYTGWGAFYPDRLAYFGSPRNDTYLNNQGESLLHFPGVASEAATWLVANRKISGLGIDTPSIDYGQSLVFTSHQILFGANIYGMENVANLDQLPNTGAKVYALPMKIEEGSGAPVRIIAMLDEEGTSAASTVSVANGALHIVLVFASCSAWL</sequence>
<evidence type="ECO:0000313" key="3">
    <source>
        <dbReference type="Proteomes" id="UP000694845"/>
    </source>
</evidence>
<dbReference type="OMA" id="VHYRKTK"/>
<feature type="signal peptide" evidence="2">
    <location>
        <begin position="1"/>
        <end position="22"/>
    </location>
</feature>
<dbReference type="OrthoDB" id="7108654at2759"/>
<evidence type="ECO:0000313" key="6">
    <source>
        <dbReference type="RefSeq" id="XP_022095291.1"/>
    </source>
</evidence>
<evidence type="ECO:0000256" key="1">
    <source>
        <dbReference type="ARBA" id="ARBA00007865"/>
    </source>
</evidence>
<dbReference type="Proteomes" id="UP000694845">
    <property type="component" value="Unplaced"/>
</dbReference>
<comment type="similarity">
    <text evidence="1">Belongs to the Cyclase 1 superfamily.</text>
</comment>
<keyword evidence="3" id="KW-1185">Reference proteome</keyword>
<dbReference type="SUPFAM" id="SSF102198">
    <property type="entry name" value="Putative cyclase"/>
    <property type="match status" value="1"/>
</dbReference>
<dbReference type="AlphaFoldDB" id="A0A8B7YPS5"/>
<evidence type="ECO:0000313" key="4">
    <source>
        <dbReference type="RefSeq" id="XP_022095270.1"/>
    </source>
</evidence>
<dbReference type="GO" id="GO:0019441">
    <property type="term" value="P:L-tryptophan catabolic process to kynurenine"/>
    <property type="evidence" value="ECO:0007669"/>
    <property type="project" value="InterPro"/>
</dbReference>
<name>A0A8B7YPS5_ACAPL</name>
<dbReference type="RefSeq" id="XP_022095270.1">
    <property type="nucleotide sequence ID" value="XM_022239578.1"/>
</dbReference>
<dbReference type="RefSeq" id="XP_022095301.1">
    <property type="nucleotide sequence ID" value="XM_022239609.1"/>
</dbReference>
<feature type="chain" id="PRO_5044665610" evidence="2">
    <location>
        <begin position="23"/>
        <end position="295"/>
    </location>
</feature>
<organism evidence="3 5">
    <name type="scientific">Acanthaster planci</name>
    <name type="common">Crown-of-thorns starfish</name>
    <dbReference type="NCBI Taxonomy" id="133434"/>
    <lineage>
        <taxon>Eukaryota</taxon>
        <taxon>Metazoa</taxon>
        <taxon>Echinodermata</taxon>
        <taxon>Eleutherozoa</taxon>
        <taxon>Asterozoa</taxon>
        <taxon>Asteroidea</taxon>
        <taxon>Valvatacea</taxon>
        <taxon>Valvatida</taxon>
        <taxon>Acanthasteridae</taxon>
        <taxon>Acanthaster</taxon>
    </lineage>
</organism>
<keyword evidence="2" id="KW-0732">Signal</keyword>
<dbReference type="PANTHER" id="PTHR31118">
    <property type="entry name" value="CYCLASE-LIKE PROTEIN 2"/>
    <property type="match status" value="1"/>
</dbReference>
<dbReference type="KEGG" id="aplc:110981746"/>
<evidence type="ECO:0000313" key="7">
    <source>
        <dbReference type="RefSeq" id="XP_022095301.1"/>
    </source>
</evidence>
<dbReference type="InterPro" id="IPR037175">
    <property type="entry name" value="KFase_sf"/>
</dbReference>
<dbReference type="InterPro" id="IPR007325">
    <property type="entry name" value="KFase/CYL"/>
</dbReference>
<accession>A0A8B7YPS5</accession>
<dbReference type="PANTHER" id="PTHR31118:SF12">
    <property type="entry name" value="CYCLASE-LIKE PROTEIN 2"/>
    <property type="match status" value="1"/>
</dbReference>
<dbReference type="RefSeq" id="XP_022095291.1">
    <property type="nucleotide sequence ID" value="XM_022239599.1"/>
</dbReference>
<reference evidence="4 5" key="1">
    <citation type="submission" date="2025-04" db="UniProtKB">
        <authorList>
            <consortium name="RefSeq"/>
        </authorList>
    </citation>
    <scope>IDENTIFICATION</scope>
</reference>
<gene>
    <name evidence="4 5 6 7" type="primary">LOC110981746</name>
</gene>
<proteinExistence type="inferred from homology"/>
<dbReference type="RefSeq" id="XP_022095279.1">
    <property type="nucleotide sequence ID" value="XM_022239587.1"/>
</dbReference>